<dbReference type="GO" id="GO:0008270">
    <property type="term" value="F:zinc ion binding"/>
    <property type="evidence" value="ECO:0007669"/>
    <property type="project" value="UniProtKB-KW"/>
</dbReference>
<feature type="compositionally biased region" description="Polar residues" evidence="2">
    <location>
        <begin position="318"/>
        <end position="329"/>
    </location>
</feature>
<dbReference type="STRING" id="342668.A0A2P2SZ42"/>
<feature type="region of interest" description="Disordered" evidence="2">
    <location>
        <begin position="226"/>
        <end position="246"/>
    </location>
</feature>
<feature type="region of interest" description="Disordered" evidence="2">
    <location>
        <begin position="315"/>
        <end position="365"/>
    </location>
</feature>
<dbReference type="GeneID" id="28833674"/>
<protein>
    <recommendedName>
        <fullName evidence="3">C2H2-type domain-containing protein</fullName>
    </recommendedName>
</protein>
<dbReference type="AlphaFoldDB" id="A0A2P2SZ42"/>
<feature type="compositionally biased region" description="Basic and acidic residues" evidence="2">
    <location>
        <begin position="516"/>
        <end position="534"/>
    </location>
</feature>
<dbReference type="SUPFAM" id="SSF57667">
    <property type="entry name" value="beta-beta-alpha zinc fingers"/>
    <property type="match status" value="1"/>
</dbReference>
<organism evidence="4 5">
    <name type="scientific">Pseudogymnoascus verrucosus</name>
    <dbReference type="NCBI Taxonomy" id="342668"/>
    <lineage>
        <taxon>Eukaryota</taxon>
        <taxon>Fungi</taxon>
        <taxon>Dikarya</taxon>
        <taxon>Ascomycota</taxon>
        <taxon>Pezizomycotina</taxon>
        <taxon>Leotiomycetes</taxon>
        <taxon>Thelebolales</taxon>
        <taxon>Thelebolaceae</taxon>
        <taxon>Pseudogymnoascus</taxon>
    </lineage>
</organism>
<reference evidence="4 5" key="1">
    <citation type="submission" date="2016-03" db="EMBL/GenBank/DDBJ databases">
        <title>Comparative genomics of Pseudogymnoascus destructans, the fungus causing white-nose syndrome of bats.</title>
        <authorList>
            <person name="Palmer J.M."/>
            <person name="Drees K.P."/>
            <person name="Foster J.T."/>
            <person name="Lindner D.L."/>
        </authorList>
    </citation>
    <scope>NUCLEOTIDE SEQUENCE [LARGE SCALE GENOMIC DNA]</scope>
    <source>
        <strain evidence="4 5">UAMH 10579</strain>
    </source>
</reference>
<keyword evidence="5" id="KW-1185">Reference proteome</keyword>
<evidence type="ECO:0000256" key="2">
    <source>
        <dbReference type="SAM" id="MobiDB-lite"/>
    </source>
</evidence>
<accession>A0A2P2SZ42</accession>
<feature type="domain" description="C2H2-type" evidence="3">
    <location>
        <begin position="288"/>
        <end position="317"/>
    </location>
</feature>
<feature type="region of interest" description="Disordered" evidence="2">
    <location>
        <begin position="379"/>
        <end position="411"/>
    </location>
</feature>
<feature type="compositionally biased region" description="Basic and acidic residues" evidence="2">
    <location>
        <begin position="810"/>
        <end position="821"/>
    </location>
</feature>
<feature type="compositionally biased region" description="Low complexity" evidence="2">
    <location>
        <begin position="389"/>
        <end position="408"/>
    </location>
</feature>
<evidence type="ECO:0000313" key="4">
    <source>
        <dbReference type="EMBL" id="OBU01606.1"/>
    </source>
</evidence>
<reference evidence="5" key="2">
    <citation type="journal article" date="2018" name="Nat. Commun.">
        <title>Extreme sensitivity to ultraviolet light in the fungal pathogen causing white-nose syndrome of bats.</title>
        <authorList>
            <person name="Palmer J.M."/>
            <person name="Drees K.P."/>
            <person name="Foster J.T."/>
            <person name="Lindner D.L."/>
        </authorList>
    </citation>
    <scope>NUCLEOTIDE SEQUENCE [LARGE SCALE GENOMIC DNA]</scope>
    <source>
        <strain evidence="5">UAMH 10579</strain>
    </source>
</reference>
<name>A0A2P2SZ42_9PEZI</name>
<feature type="region of interest" description="Disordered" evidence="2">
    <location>
        <begin position="729"/>
        <end position="874"/>
    </location>
</feature>
<feature type="compositionally biased region" description="Basic and acidic residues" evidence="2">
    <location>
        <begin position="601"/>
        <end position="616"/>
    </location>
</feature>
<keyword evidence="1" id="KW-0863">Zinc-finger</keyword>
<feature type="region of interest" description="Disordered" evidence="2">
    <location>
        <begin position="1"/>
        <end position="55"/>
    </location>
</feature>
<dbReference type="Proteomes" id="UP000091956">
    <property type="component" value="Unassembled WGS sequence"/>
</dbReference>
<dbReference type="InterPro" id="IPR013087">
    <property type="entry name" value="Znf_C2H2_type"/>
</dbReference>
<feature type="compositionally biased region" description="Low complexity" evidence="2">
    <location>
        <begin position="761"/>
        <end position="774"/>
    </location>
</feature>
<feature type="compositionally biased region" description="Basic and acidic residues" evidence="2">
    <location>
        <begin position="863"/>
        <end position="874"/>
    </location>
</feature>
<dbReference type="Gene3D" id="3.30.160.60">
    <property type="entry name" value="Classic Zinc Finger"/>
    <property type="match status" value="1"/>
</dbReference>
<feature type="compositionally biased region" description="Low complexity" evidence="2">
    <location>
        <begin position="38"/>
        <end position="51"/>
    </location>
</feature>
<feature type="compositionally biased region" description="Polar residues" evidence="2">
    <location>
        <begin position="233"/>
        <end position="243"/>
    </location>
</feature>
<keyword evidence="1" id="KW-0479">Metal-binding</keyword>
<evidence type="ECO:0000259" key="3">
    <source>
        <dbReference type="PROSITE" id="PS50157"/>
    </source>
</evidence>
<dbReference type="InterPro" id="IPR036236">
    <property type="entry name" value="Znf_C2H2_sf"/>
</dbReference>
<dbReference type="OrthoDB" id="37886at2759"/>
<feature type="compositionally biased region" description="Basic and acidic residues" evidence="2">
    <location>
        <begin position="543"/>
        <end position="555"/>
    </location>
</feature>
<sequence>MQHPMDLDPEAPPTHQSDNKGDKNPTTSHAKTRDAPTSSGHPSPAPSSSSSHHNELYDRELSNFNAVLASISPAAARAGVRQNWRKCLLGSSSDEAFFIRSLMGRTSDHVMTKILEDEQERILEVASEHYKAFLDQAMAMRLESISAKDLVAVLAKARRLGYDEMDLVEADEMVMPAERAEANEPSDMEEEAEENLQVEVPEVLDVEGGARKDGWEKERLMEFRMKEQDDGRQGSQTVFSQTEGHAKRKSKRKVCPACGATFLQSAGLKYHMDRKVCERQRPTAPLKFWCDLCSKGFTTSGGLTYHRLNNVCKGHEPSTASSPNAQLQAEQAAKYAEPPRDLTPRDILKSEPYPGALNVRTYSPPRAQMPAARFTEFKASPKPLPMHPSPQQYQPQPQSTPSSSSKPSVALTPEQYSEMNAKLEKEERRFESVLAKVSPQLSSAERHAEIKRLKAGSSTRKSIIRREYGVQVRRSKVATANAIRTASGGVDISMVDAPPSTNGFAAINRIASFRAEPSEPDSKRRRTGEVEVVRGRNPSMYDPLRDNSERSRSVEYPRPSFNGGAQQLPHPDQVLKSDNRPTTAQRQNGIIPRSRPPLPLHAERPPHGTPQHHDQYRQPSYQQHQTPTGGFTSVNTEQNPSSAPHDRRDSHHGPVARMQTYGAPPFYVDQDRREPAPTHPPYHPSHPSHPNHEAAGTFGVLKSHKKVPVHEAQVQWDNLRGGAGTHYGGQLGVNGAERKTSARTGDLIEILSDSSSYSHTPPQEKVVAQAQQKAPAPPSSREQDVPPEARQSAGGGGRPTALPARSSPRPGEKGGEMRGGEVESDSDDGSDTSIPARRTPGKNEVYRDTLSAAPRSARGRGKYGRDEKENRGFE</sequence>
<keyword evidence="1" id="KW-0862">Zinc</keyword>
<dbReference type="RefSeq" id="XP_018135338.1">
    <property type="nucleotide sequence ID" value="XM_018269820.2"/>
</dbReference>
<feature type="compositionally biased region" description="Polar residues" evidence="2">
    <location>
        <begin position="617"/>
        <end position="642"/>
    </location>
</feature>
<dbReference type="EMBL" id="KV460206">
    <property type="protein sequence ID" value="OBU01606.1"/>
    <property type="molecule type" value="Genomic_DNA"/>
</dbReference>
<evidence type="ECO:0000313" key="5">
    <source>
        <dbReference type="Proteomes" id="UP000091956"/>
    </source>
</evidence>
<proteinExistence type="predicted"/>
<feature type="compositionally biased region" description="Basic and acidic residues" evidence="2">
    <location>
        <begin position="337"/>
        <end position="349"/>
    </location>
</feature>
<feature type="region of interest" description="Disordered" evidence="2">
    <location>
        <begin position="515"/>
        <end position="695"/>
    </location>
</feature>
<feature type="domain" description="C2H2-type" evidence="3">
    <location>
        <begin position="253"/>
        <end position="282"/>
    </location>
</feature>
<gene>
    <name evidence="4" type="ORF">VE01_00288</name>
</gene>
<dbReference type="PROSITE" id="PS50157">
    <property type="entry name" value="ZINC_FINGER_C2H2_2"/>
    <property type="match status" value="2"/>
</dbReference>
<evidence type="ECO:0000256" key="1">
    <source>
        <dbReference type="PROSITE-ProRule" id="PRU00042"/>
    </source>
</evidence>